<dbReference type="Gene3D" id="1.10.510.10">
    <property type="entry name" value="Transferase(Phosphotransferase) domain 1"/>
    <property type="match status" value="1"/>
</dbReference>
<dbReference type="FunFam" id="1.10.510.10:FF:000021">
    <property type="entry name" value="Serine/threonine protein kinase"/>
    <property type="match status" value="1"/>
</dbReference>
<feature type="domain" description="HTH luxR-type" evidence="8">
    <location>
        <begin position="1137"/>
        <end position="1202"/>
    </location>
</feature>
<keyword evidence="2" id="KW-0723">Serine/threonine-protein kinase</keyword>
<keyword evidence="4" id="KW-0547">Nucleotide-binding</keyword>
<reference evidence="9" key="1">
    <citation type="submission" date="2016-03" db="EMBL/GenBank/DDBJ databases">
        <authorList>
            <person name="Ploux O."/>
        </authorList>
    </citation>
    <scope>NUCLEOTIDE SEQUENCE</scope>
    <source>
        <strain evidence="9">UC1</strain>
    </source>
</reference>
<dbReference type="PANTHER" id="PTHR43289">
    <property type="entry name" value="MITOGEN-ACTIVATED PROTEIN KINASE KINASE KINASE 20-RELATED"/>
    <property type="match status" value="1"/>
</dbReference>
<dbReference type="InterPro" id="IPR011990">
    <property type="entry name" value="TPR-like_helical_dom_sf"/>
</dbReference>
<dbReference type="GO" id="GO:0005524">
    <property type="term" value="F:ATP binding"/>
    <property type="evidence" value="ECO:0007669"/>
    <property type="project" value="UniProtKB-KW"/>
</dbReference>
<protein>
    <recommendedName>
        <fullName evidence="1">non-specific serine/threonine protein kinase</fullName>
        <ecNumber evidence="1">2.7.11.1</ecNumber>
    </recommendedName>
</protein>
<dbReference type="InterPro" id="IPR000792">
    <property type="entry name" value="Tscrpt_reg_LuxR_C"/>
</dbReference>
<dbReference type="Gene3D" id="1.25.40.10">
    <property type="entry name" value="Tetratricopeptide repeat domain"/>
    <property type="match status" value="1"/>
</dbReference>
<name>A0A1Y5P3A2_9MICO</name>
<dbReference type="AlphaFoldDB" id="A0A1Y5P3A2"/>
<feature type="domain" description="Protein kinase" evidence="7">
    <location>
        <begin position="13"/>
        <end position="269"/>
    </location>
</feature>
<dbReference type="CDD" id="cd14014">
    <property type="entry name" value="STKc_PknB_like"/>
    <property type="match status" value="1"/>
</dbReference>
<evidence type="ECO:0000259" key="7">
    <source>
        <dbReference type="PROSITE" id="PS50011"/>
    </source>
</evidence>
<dbReference type="SMART" id="SM00220">
    <property type="entry name" value="S_TKc"/>
    <property type="match status" value="1"/>
</dbReference>
<dbReference type="InterPro" id="IPR027417">
    <property type="entry name" value="P-loop_NTPase"/>
</dbReference>
<evidence type="ECO:0000313" key="9">
    <source>
        <dbReference type="EMBL" id="SBS73186.1"/>
    </source>
</evidence>
<accession>A0A1Y5P3A2</accession>
<sequence length="1213" mass="131004">MTVQPGMALADRYELASRIAVGGMGEVWKASDRVIGRTVAVKILKAELVEAPGFLERFRAEGRHAALVDHDGIARVYDYGEADGTAFLVMELVNGEPLSAVLRREAPLRPDRVLDIVAQTARALHSAHEAGLVHRDIKPENLLLTADGRVKITDFGIARVADQIPFTVAGQVMGTVQYISPEQVSGRPVTAASDIYSLGVVAYEALVGRRPFTGESPVAIALAQVNDAPPPMPPDVPPPARDLVLSCLAKDPAKRPRSAADLARSAEQLRGTLAAATGVVQGAEPMASASQQPRTLSSRPLLQTKLYRPRARRGAVSRPRLLEQLDRGLASNVTVVSAPAGFGKSTLLADWLAEASARGNGDLAAAWLSLDAGDDDPAAFWTYVIASLRTIAPGVGAEALALVETPGPVAPQTLLTGLLNDLSAVARELVLVIDDYHVIQSGPVHDGLAFLIASLPPNVHLVLASRADPPLPLARLRARGDLVEVRAADLRFTTDEASDYLTHSMGLPLTPQQISTLDDRTEGWIAALQLAALSMRGRDDIADFVAGFAGDDRYIVDYLIEEVLQNQPPEVRSFLLHTSILGRMNAPLADAVTGRGDGRAMLEALDRGNLFLVPLDDHRHWYRYHHLFAEVLRARLTEEQPDSVPELHRRASAWHEQHGEQDSAIQHALAAPDHALAARLIEAAMPAIARDRREPTLRGWMEALPDEIFRTRPVLSLGFAGALLSTGEVAGVEARLRDAERWTNAPDGSGPDPDQLIVVDADEFRRLPGSIAIYRSGQALARGDAKATVAYARQALDLLDEDDQYRRGAAAALEGLALWGSGDLNGAYEGYAESVSSFRRSGHIADVLGCTVTLADIRLTQGRLRDAMTSYETALQLALDQTSPVRRGIPDMHVGMSTILYERGDLEAALAHLEFGAARGDAEGLPKYRYRSRLAMAQLRQARGDLAGAVLLLDEAEHFFVADMGPVVRPVPATRARVWLQQGKIAEALQWADGAGLFPTDDLDYLREYEHITLARALLAQHRRLREEQPLRDASALLARLLQAAETGGRTGSALEILVLQALAYRAEGKVPDAGAALERALLLAEPEGYARLFVDEGATMAGLLEAMASRIAVRAYARRLLGLFGNEAAAPSSDRGAGLAEPLSEREREVLRLLATEMSGPEIARLLVVSLHTVRTHTKRIYTKLGVNSRRAAVVRAEELGELGRRGQIPPA</sequence>
<gene>
    <name evidence="9" type="ORF">MIPYR_40028</name>
</gene>
<dbReference type="RefSeq" id="WP_295576400.1">
    <property type="nucleotide sequence ID" value="NZ_FLQR01000008.1"/>
</dbReference>
<organism evidence="9">
    <name type="scientific">uncultured Microbacterium sp</name>
    <dbReference type="NCBI Taxonomy" id="191216"/>
    <lineage>
        <taxon>Bacteria</taxon>
        <taxon>Bacillati</taxon>
        <taxon>Actinomycetota</taxon>
        <taxon>Actinomycetes</taxon>
        <taxon>Micrococcales</taxon>
        <taxon>Microbacteriaceae</taxon>
        <taxon>Microbacterium</taxon>
        <taxon>environmental samples</taxon>
    </lineage>
</organism>
<dbReference type="SUPFAM" id="SSF46894">
    <property type="entry name" value="C-terminal effector domain of the bipartite response regulators"/>
    <property type="match status" value="1"/>
</dbReference>
<dbReference type="PROSITE" id="PS50011">
    <property type="entry name" value="PROTEIN_KINASE_DOM"/>
    <property type="match status" value="1"/>
</dbReference>
<evidence type="ECO:0000256" key="6">
    <source>
        <dbReference type="ARBA" id="ARBA00022840"/>
    </source>
</evidence>
<evidence type="ECO:0000256" key="3">
    <source>
        <dbReference type="ARBA" id="ARBA00022679"/>
    </source>
</evidence>
<dbReference type="CDD" id="cd06170">
    <property type="entry name" value="LuxR_C_like"/>
    <property type="match status" value="1"/>
</dbReference>
<dbReference type="SUPFAM" id="SSF56112">
    <property type="entry name" value="Protein kinase-like (PK-like)"/>
    <property type="match status" value="1"/>
</dbReference>
<dbReference type="Gene3D" id="3.40.50.300">
    <property type="entry name" value="P-loop containing nucleotide triphosphate hydrolases"/>
    <property type="match status" value="1"/>
</dbReference>
<keyword evidence="6" id="KW-0067">ATP-binding</keyword>
<dbReference type="PRINTS" id="PR00038">
    <property type="entry name" value="HTHLUXR"/>
</dbReference>
<dbReference type="Pfam" id="PF00196">
    <property type="entry name" value="GerE"/>
    <property type="match status" value="1"/>
</dbReference>
<dbReference type="Pfam" id="PF17874">
    <property type="entry name" value="TPR_MalT"/>
    <property type="match status" value="1"/>
</dbReference>
<dbReference type="GO" id="GO:0003677">
    <property type="term" value="F:DNA binding"/>
    <property type="evidence" value="ECO:0007669"/>
    <property type="project" value="InterPro"/>
</dbReference>
<dbReference type="GO" id="GO:0006355">
    <property type="term" value="P:regulation of DNA-templated transcription"/>
    <property type="evidence" value="ECO:0007669"/>
    <property type="project" value="InterPro"/>
</dbReference>
<dbReference type="InterPro" id="IPR036388">
    <property type="entry name" value="WH-like_DNA-bd_sf"/>
</dbReference>
<keyword evidence="3" id="KW-0808">Transferase</keyword>
<evidence type="ECO:0000256" key="5">
    <source>
        <dbReference type="ARBA" id="ARBA00022777"/>
    </source>
</evidence>
<evidence type="ECO:0000256" key="1">
    <source>
        <dbReference type="ARBA" id="ARBA00012513"/>
    </source>
</evidence>
<proteinExistence type="predicted"/>
<dbReference type="PROSITE" id="PS50043">
    <property type="entry name" value="HTH_LUXR_2"/>
    <property type="match status" value="1"/>
</dbReference>
<dbReference type="Gene3D" id="1.10.10.10">
    <property type="entry name" value="Winged helix-like DNA-binding domain superfamily/Winged helix DNA-binding domain"/>
    <property type="match status" value="1"/>
</dbReference>
<dbReference type="EMBL" id="FLQR01000008">
    <property type="protein sequence ID" value="SBS73186.1"/>
    <property type="molecule type" value="Genomic_DNA"/>
</dbReference>
<evidence type="ECO:0000259" key="8">
    <source>
        <dbReference type="PROSITE" id="PS50043"/>
    </source>
</evidence>
<evidence type="ECO:0000256" key="2">
    <source>
        <dbReference type="ARBA" id="ARBA00022527"/>
    </source>
</evidence>
<dbReference type="InterPro" id="IPR041617">
    <property type="entry name" value="TPR_MalT"/>
</dbReference>
<dbReference type="InterPro" id="IPR000719">
    <property type="entry name" value="Prot_kinase_dom"/>
</dbReference>
<dbReference type="Gene3D" id="3.30.200.20">
    <property type="entry name" value="Phosphorylase Kinase, domain 1"/>
    <property type="match status" value="1"/>
</dbReference>
<dbReference type="InterPro" id="IPR016032">
    <property type="entry name" value="Sig_transdc_resp-reg_C-effctor"/>
</dbReference>
<dbReference type="EC" id="2.7.11.1" evidence="1"/>
<dbReference type="SMART" id="SM00421">
    <property type="entry name" value="HTH_LUXR"/>
    <property type="match status" value="1"/>
</dbReference>
<keyword evidence="5" id="KW-0418">Kinase</keyword>
<dbReference type="InterPro" id="IPR059106">
    <property type="entry name" value="WHD_MalT"/>
</dbReference>
<dbReference type="PROSITE" id="PS00108">
    <property type="entry name" value="PROTEIN_KINASE_ST"/>
    <property type="match status" value="1"/>
</dbReference>
<dbReference type="SUPFAM" id="SSF52540">
    <property type="entry name" value="P-loop containing nucleoside triphosphate hydrolases"/>
    <property type="match status" value="1"/>
</dbReference>
<evidence type="ECO:0000256" key="4">
    <source>
        <dbReference type="ARBA" id="ARBA00022741"/>
    </source>
</evidence>
<dbReference type="Pfam" id="PF25873">
    <property type="entry name" value="WHD_MalT"/>
    <property type="match status" value="1"/>
</dbReference>
<dbReference type="SUPFAM" id="SSF48452">
    <property type="entry name" value="TPR-like"/>
    <property type="match status" value="1"/>
</dbReference>
<dbReference type="PANTHER" id="PTHR43289:SF6">
    <property type="entry name" value="SERINE_THREONINE-PROTEIN KINASE NEKL-3"/>
    <property type="match status" value="1"/>
</dbReference>
<dbReference type="GO" id="GO:0004674">
    <property type="term" value="F:protein serine/threonine kinase activity"/>
    <property type="evidence" value="ECO:0007669"/>
    <property type="project" value="UniProtKB-KW"/>
</dbReference>
<dbReference type="Pfam" id="PF00069">
    <property type="entry name" value="Pkinase"/>
    <property type="match status" value="1"/>
</dbReference>
<dbReference type="InterPro" id="IPR011009">
    <property type="entry name" value="Kinase-like_dom_sf"/>
</dbReference>
<dbReference type="InterPro" id="IPR008271">
    <property type="entry name" value="Ser/Thr_kinase_AS"/>
</dbReference>